<dbReference type="AlphaFoldDB" id="A0AA38BQM6"/>
<evidence type="ECO:0000256" key="1">
    <source>
        <dbReference type="SAM" id="MobiDB-lite"/>
    </source>
</evidence>
<sequence>VGKMKKYDPIKENKINPEDRNNDSEEVLKELDTNKKFSLTHSRKYERMALSHSRPQLDTWCAKSAGRKSNAIKTQLEAKLNIDIGNLSTLEDFVSSERDSPSTRGP</sequence>
<dbReference type="EMBL" id="JAHRHJ020003813">
    <property type="protein sequence ID" value="KAH9288516.1"/>
    <property type="molecule type" value="Genomic_DNA"/>
</dbReference>
<comment type="caution">
    <text evidence="2">The sequence shown here is derived from an EMBL/GenBank/DDBJ whole genome shotgun (WGS) entry which is preliminary data.</text>
</comment>
<gene>
    <name evidence="2" type="ORF">KI387_032633</name>
</gene>
<feature type="non-terminal residue" evidence="2">
    <location>
        <position position="1"/>
    </location>
</feature>
<evidence type="ECO:0000313" key="2">
    <source>
        <dbReference type="EMBL" id="KAH9288516.1"/>
    </source>
</evidence>
<dbReference type="Proteomes" id="UP000824469">
    <property type="component" value="Unassembled WGS sequence"/>
</dbReference>
<protein>
    <submittedName>
        <fullName evidence="2">Uncharacterized protein</fullName>
    </submittedName>
</protein>
<evidence type="ECO:0000313" key="3">
    <source>
        <dbReference type="Proteomes" id="UP000824469"/>
    </source>
</evidence>
<reference evidence="2 3" key="1">
    <citation type="journal article" date="2021" name="Nat. Plants">
        <title>The Taxus genome provides insights into paclitaxel biosynthesis.</title>
        <authorList>
            <person name="Xiong X."/>
            <person name="Gou J."/>
            <person name="Liao Q."/>
            <person name="Li Y."/>
            <person name="Zhou Q."/>
            <person name="Bi G."/>
            <person name="Li C."/>
            <person name="Du R."/>
            <person name="Wang X."/>
            <person name="Sun T."/>
            <person name="Guo L."/>
            <person name="Liang H."/>
            <person name="Lu P."/>
            <person name="Wu Y."/>
            <person name="Zhang Z."/>
            <person name="Ro D.K."/>
            <person name="Shang Y."/>
            <person name="Huang S."/>
            <person name="Yan J."/>
        </authorList>
    </citation>
    <scope>NUCLEOTIDE SEQUENCE [LARGE SCALE GENOMIC DNA]</scope>
    <source>
        <strain evidence="2">Ta-2019</strain>
    </source>
</reference>
<accession>A0AA38BQM6</accession>
<proteinExistence type="predicted"/>
<feature type="region of interest" description="Disordered" evidence="1">
    <location>
        <begin position="1"/>
        <end position="24"/>
    </location>
</feature>
<organism evidence="2 3">
    <name type="scientific">Taxus chinensis</name>
    <name type="common">Chinese yew</name>
    <name type="synonym">Taxus wallichiana var. chinensis</name>
    <dbReference type="NCBI Taxonomy" id="29808"/>
    <lineage>
        <taxon>Eukaryota</taxon>
        <taxon>Viridiplantae</taxon>
        <taxon>Streptophyta</taxon>
        <taxon>Embryophyta</taxon>
        <taxon>Tracheophyta</taxon>
        <taxon>Spermatophyta</taxon>
        <taxon>Pinopsida</taxon>
        <taxon>Pinidae</taxon>
        <taxon>Conifers II</taxon>
        <taxon>Cupressales</taxon>
        <taxon>Taxaceae</taxon>
        <taxon>Taxus</taxon>
    </lineage>
</organism>
<keyword evidence="3" id="KW-1185">Reference proteome</keyword>
<name>A0AA38BQM6_TAXCH</name>